<dbReference type="GO" id="GO:0003774">
    <property type="term" value="F:cytoskeletal motor activity"/>
    <property type="evidence" value="ECO:0007669"/>
    <property type="project" value="InterPro"/>
</dbReference>
<dbReference type="AlphaFoldDB" id="A0A1D8USM7"/>
<organism evidence="3 4">
    <name type="scientific">Kozakia baliensis</name>
    <dbReference type="NCBI Taxonomy" id="153496"/>
    <lineage>
        <taxon>Bacteria</taxon>
        <taxon>Pseudomonadati</taxon>
        <taxon>Pseudomonadota</taxon>
        <taxon>Alphaproteobacteria</taxon>
        <taxon>Acetobacterales</taxon>
        <taxon>Acetobacteraceae</taxon>
        <taxon>Kozakia</taxon>
    </lineage>
</organism>
<dbReference type="PRINTS" id="PR00956">
    <property type="entry name" value="FLGMOTORFLIN"/>
</dbReference>
<dbReference type="PANTHER" id="PTHR30034">
    <property type="entry name" value="FLAGELLAR MOTOR SWITCH PROTEIN FLIM"/>
    <property type="match status" value="1"/>
</dbReference>
<dbReference type="Pfam" id="PF01052">
    <property type="entry name" value="FliMN_C"/>
    <property type="match status" value="1"/>
</dbReference>
<dbReference type="InterPro" id="IPR036429">
    <property type="entry name" value="SpoA-like_sf"/>
</dbReference>
<comment type="similarity">
    <text evidence="1">Belongs to the FliN/MopA/SpaO family.</text>
</comment>
<dbReference type="KEGG" id="kba:A0U89_05265"/>
<dbReference type="STRING" id="153496.A0U89_05265"/>
<dbReference type="InterPro" id="IPR001543">
    <property type="entry name" value="FliN-like_C"/>
</dbReference>
<dbReference type="GO" id="GO:0009425">
    <property type="term" value="C:bacterial-type flagellum basal body"/>
    <property type="evidence" value="ECO:0007669"/>
    <property type="project" value="InterPro"/>
</dbReference>
<evidence type="ECO:0000313" key="4">
    <source>
        <dbReference type="Proteomes" id="UP000179145"/>
    </source>
</evidence>
<dbReference type="EMBL" id="CP014674">
    <property type="protein sequence ID" value="AOX16631.1"/>
    <property type="molecule type" value="Genomic_DNA"/>
</dbReference>
<dbReference type="eggNOG" id="COG1886">
    <property type="taxonomic scope" value="Bacteria"/>
</dbReference>
<dbReference type="GO" id="GO:0050918">
    <property type="term" value="P:positive chemotaxis"/>
    <property type="evidence" value="ECO:0007669"/>
    <property type="project" value="TreeGrafter"/>
</dbReference>
<dbReference type="OrthoDB" id="9801534at2"/>
<evidence type="ECO:0000313" key="3">
    <source>
        <dbReference type="EMBL" id="AOX16631.1"/>
    </source>
</evidence>
<evidence type="ECO:0000256" key="2">
    <source>
        <dbReference type="SAM" id="MobiDB-lite"/>
    </source>
</evidence>
<dbReference type="GO" id="GO:0071978">
    <property type="term" value="P:bacterial-type flagellum-dependent swarming motility"/>
    <property type="evidence" value="ECO:0007669"/>
    <property type="project" value="TreeGrafter"/>
</dbReference>
<accession>A0A1D8USM7</accession>
<feature type="compositionally biased region" description="Polar residues" evidence="2">
    <location>
        <begin position="262"/>
        <end position="271"/>
    </location>
</feature>
<protein>
    <submittedName>
        <fullName evidence="3">Uncharacterized protein</fullName>
    </submittedName>
</protein>
<dbReference type="PANTHER" id="PTHR30034:SF6">
    <property type="entry name" value="YOP PROTEINS TRANSLOCATION PROTEIN Q"/>
    <property type="match status" value="1"/>
</dbReference>
<keyword evidence="4" id="KW-1185">Reference proteome</keyword>
<dbReference type="Proteomes" id="UP000179145">
    <property type="component" value="Chromosome"/>
</dbReference>
<dbReference type="Gene3D" id="2.30.330.10">
    <property type="entry name" value="SpoA-like"/>
    <property type="match status" value="2"/>
</dbReference>
<evidence type="ECO:0000256" key="1">
    <source>
        <dbReference type="ARBA" id="ARBA00009226"/>
    </source>
</evidence>
<gene>
    <name evidence="3" type="ORF">A0U89_05265</name>
</gene>
<name>A0A1D8USM7_9PROT</name>
<dbReference type="InterPro" id="IPR001172">
    <property type="entry name" value="FliN_T3SS_HrcQb"/>
</dbReference>
<reference evidence="3 4" key="1">
    <citation type="journal article" date="2016" name="Microb. Cell Fact.">
        <title>Dissection of exopolysaccharide biosynthesis in Kozakia baliensis.</title>
        <authorList>
            <person name="Brandt J.U."/>
            <person name="Jakob F."/>
            <person name="Behr J."/>
            <person name="Geissler A.J."/>
            <person name="Vogel R.F."/>
        </authorList>
    </citation>
    <scope>NUCLEOTIDE SEQUENCE [LARGE SCALE GENOMIC DNA]</scope>
    <source>
        <strain evidence="3 4">DSM 14400</strain>
    </source>
</reference>
<sequence>MNAPTRRITSFHPPPLGYPAEITKTFGRQPISLNLGQECLRIQFTPPITPEADWIAVSFSLAGQEGQCIVPRGVMRMILRIAEPRPRAPMETPVALLLLEMLLNDALTQLEVQLGSVFSLTNIGPPEVGLSDTHIVQMESDEPMRGSLSTAYQIGFFARFGAEESFAGLLVLPRSLLPPLLNLAPPLAAHLPDPPVTASVQIGSIRTTMAELSALAPGYGLVLTAASAQRVTLIAGGRLRASGRLTNSRIFLESSFHPPSPNQLDDWTSMNEAPPASPGKAASEPDDMALEQLQIPLSFELGRITLTLAELRAIGEGHVIEIGSLVERLVSIMANGQRIGEGELVEIGQSLAVRITRIVQE</sequence>
<dbReference type="SUPFAM" id="SSF101801">
    <property type="entry name" value="Surface presentation of antigens (SPOA)"/>
    <property type="match status" value="2"/>
</dbReference>
<feature type="region of interest" description="Disordered" evidence="2">
    <location>
        <begin position="254"/>
        <end position="284"/>
    </location>
</feature>
<dbReference type="RefSeq" id="WP_070402366.1">
    <property type="nucleotide sequence ID" value="NZ_BJVW01000019.1"/>
</dbReference>
<proteinExistence type="inferred from homology"/>